<sequence length="81" mass="8842">HAVGVSVVLPGYVSSPMCAAMPGPKPWEWPPEKAARVIQRDVAKNRARISFPFPLNVGCWWLAVLPAGLSLRLLRLMGYGS</sequence>
<comment type="caution">
    <text evidence="2">The sequence shown here is derived from an EMBL/GenBank/DDBJ whole genome shotgun (WGS) entry which is preliminary data.</text>
</comment>
<keyword evidence="1" id="KW-1133">Transmembrane helix</keyword>
<organism evidence="2 3">
    <name type="scientific">Streptomyces heliomycini</name>
    <dbReference type="NCBI Taxonomy" id="284032"/>
    <lineage>
        <taxon>Bacteria</taxon>
        <taxon>Bacillati</taxon>
        <taxon>Actinomycetota</taxon>
        <taxon>Actinomycetes</taxon>
        <taxon>Kitasatosporales</taxon>
        <taxon>Streptomycetaceae</taxon>
        <taxon>Streptomyces</taxon>
    </lineage>
</organism>
<feature type="transmembrane region" description="Helical" evidence="1">
    <location>
        <begin position="53"/>
        <end position="74"/>
    </location>
</feature>
<name>A0ABV5LMM2_9ACTN</name>
<evidence type="ECO:0008006" key="4">
    <source>
        <dbReference type="Google" id="ProtNLM"/>
    </source>
</evidence>
<dbReference type="Proteomes" id="UP001589753">
    <property type="component" value="Unassembled WGS sequence"/>
</dbReference>
<keyword evidence="1" id="KW-0812">Transmembrane</keyword>
<dbReference type="RefSeq" id="WP_380958007.1">
    <property type="nucleotide sequence ID" value="NZ_JBHMDI010000384.1"/>
</dbReference>
<accession>A0ABV5LMM2</accession>
<reference evidence="2 3" key="1">
    <citation type="submission" date="2024-09" db="EMBL/GenBank/DDBJ databases">
        <authorList>
            <person name="Sun Q."/>
            <person name="Mori K."/>
        </authorList>
    </citation>
    <scope>NUCLEOTIDE SEQUENCE [LARGE SCALE GENOMIC DNA]</scope>
    <source>
        <strain evidence="2 3">JCM 9767</strain>
    </source>
</reference>
<evidence type="ECO:0000313" key="3">
    <source>
        <dbReference type="Proteomes" id="UP001589753"/>
    </source>
</evidence>
<feature type="non-terminal residue" evidence="2">
    <location>
        <position position="1"/>
    </location>
</feature>
<keyword evidence="3" id="KW-1185">Reference proteome</keyword>
<keyword evidence="1" id="KW-0472">Membrane</keyword>
<protein>
    <recommendedName>
        <fullName evidence="4">Short-chain dehydrogenase</fullName>
    </recommendedName>
</protein>
<evidence type="ECO:0000313" key="2">
    <source>
        <dbReference type="EMBL" id="MFB9353158.1"/>
    </source>
</evidence>
<dbReference type="EMBL" id="JBHMDI010000384">
    <property type="protein sequence ID" value="MFB9353158.1"/>
    <property type="molecule type" value="Genomic_DNA"/>
</dbReference>
<evidence type="ECO:0000256" key="1">
    <source>
        <dbReference type="SAM" id="Phobius"/>
    </source>
</evidence>
<gene>
    <name evidence="2" type="ORF">ACFFUA_38180</name>
</gene>
<proteinExistence type="predicted"/>